<evidence type="ECO:0000313" key="5">
    <source>
        <dbReference type="EMBL" id="SPZ05955.1"/>
    </source>
</evidence>
<gene>
    <name evidence="5" type="primary">cobK</name>
    <name evidence="4" type="ORF">IRZ65_07885</name>
    <name evidence="5" type="ORF">NCTC11842_01879</name>
</gene>
<name>A0A2X2D183_PSELU</name>
<dbReference type="Pfam" id="PF02571">
    <property type="entry name" value="CbiJ"/>
    <property type="match status" value="1"/>
</dbReference>
<dbReference type="NCBIfam" id="NF005969">
    <property type="entry name" value="PRK08057.1-3"/>
    <property type="match status" value="1"/>
</dbReference>
<organism evidence="5 6">
    <name type="scientific">Pseudomonas luteola</name>
    <dbReference type="NCBI Taxonomy" id="47886"/>
    <lineage>
        <taxon>Bacteria</taxon>
        <taxon>Pseudomonadati</taxon>
        <taxon>Pseudomonadota</taxon>
        <taxon>Gammaproteobacteria</taxon>
        <taxon>Pseudomonadales</taxon>
        <taxon>Pseudomonadaceae</taxon>
        <taxon>Pseudomonas</taxon>
    </lineage>
</organism>
<comment type="pathway">
    <text evidence="1">Cofactor biosynthesis; adenosylcobalamin biosynthesis.</text>
</comment>
<dbReference type="PANTHER" id="PTHR36925:SF1">
    <property type="entry name" value="COBALT-PRECORRIN-6A REDUCTASE"/>
    <property type="match status" value="1"/>
</dbReference>
<proteinExistence type="predicted"/>
<dbReference type="AlphaFoldDB" id="A0A2X2D183"/>
<dbReference type="PROSITE" id="PS51014">
    <property type="entry name" value="COBK_CBIJ"/>
    <property type="match status" value="1"/>
</dbReference>
<reference evidence="4 7" key="2">
    <citation type="submission" date="2020-10" db="EMBL/GenBank/DDBJ databases">
        <title>Genome sequences of Pseudomonas isolates.</title>
        <authorList>
            <person name="Wessels L."/>
            <person name="Reich F."/>
            <person name="Hammerl J."/>
        </authorList>
    </citation>
    <scope>NUCLEOTIDE SEQUENCE [LARGE SCALE GENOMIC DNA]</scope>
    <source>
        <strain evidence="4 7">20-MO00624-0</strain>
    </source>
</reference>
<dbReference type="Proteomes" id="UP000250443">
    <property type="component" value="Unassembled WGS sequence"/>
</dbReference>
<accession>A0A2X2D183</accession>
<dbReference type="PANTHER" id="PTHR36925">
    <property type="entry name" value="COBALT-PRECORRIN-6A REDUCTASE"/>
    <property type="match status" value="1"/>
</dbReference>
<sequence>MKKILLLGGTREGLRLAYQLPADAIYSLAGLGQIPDDLPCRCHVGGFGGIDGLVRFIHEQRIDLLLDLTHPYAEQISRHAQKAARQTGTPYWVLHRPAWHPCAGDNWREWHHWPDLTAQLYPFARVLMALGREPLTHIDEIPRHQRWWVRCLVTSEQSRSNVTLLNARGPFRIEDEYTLLKDQEIEVIVCKNSGSSATEAKLIAARDLKIPVLMRTRPPLPQADQTFTAIDSLMTALGLGR</sequence>
<dbReference type="EMBL" id="JADMCD010000003">
    <property type="protein sequence ID" value="MBF8640598.1"/>
    <property type="molecule type" value="Genomic_DNA"/>
</dbReference>
<dbReference type="EC" id="1.3.1.54" evidence="5"/>
<dbReference type="EMBL" id="UAUF01000011">
    <property type="protein sequence ID" value="SPZ05955.1"/>
    <property type="molecule type" value="Genomic_DNA"/>
</dbReference>
<keyword evidence="2" id="KW-0169">Cobalamin biosynthesis</keyword>
<keyword evidence="3 5" id="KW-0560">Oxidoreductase</keyword>
<dbReference type="GO" id="GO:0016994">
    <property type="term" value="F:precorrin-6A reductase activity"/>
    <property type="evidence" value="ECO:0007669"/>
    <property type="project" value="UniProtKB-EC"/>
</dbReference>
<evidence type="ECO:0000313" key="4">
    <source>
        <dbReference type="EMBL" id="MBF8640598.1"/>
    </source>
</evidence>
<dbReference type="Proteomes" id="UP000626180">
    <property type="component" value="Unassembled WGS sequence"/>
</dbReference>
<evidence type="ECO:0000313" key="6">
    <source>
        <dbReference type="Proteomes" id="UP000250443"/>
    </source>
</evidence>
<evidence type="ECO:0000313" key="7">
    <source>
        <dbReference type="Proteomes" id="UP000626180"/>
    </source>
</evidence>
<evidence type="ECO:0000256" key="3">
    <source>
        <dbReference type="ARBA" id="ARBA00023002"/>
    </source>
</evidence>
<dbReference type="EC" id="1.3.1.106" evidence="4"/>
<reference evidence="5 6" key="1">
    <citation type="submission" date="2018-06" db="EMBL/GenBank/DDBJ databases">
        <authorList>
            <consortium name="Pathogen Informatics"/>
            <person name="Doyle S."/>
        </authorList>
    </citation>
    <scope>NUCLEOTIDE SEQUENCE [LARGE SCALE GENOMIC DNA]</scope>
    <source>
        <strain evidence="5 6">NCTC11842</strain>
    </source>
</reference>
<dbReference type="InterPro" id="IPR003723">
    <property type="entry name" value="Precorrin-6x_reduct"/>
</dbReference>
<dbReference type="RefSeq" id="WP_010798041.1">
    <property type="nucleotide sequence ID" value="NZ_FQYS01000003.1"/>
</dbReference>
<dbReference type="GO" id="GO:0009236">
    <property type="term" value="P:cobalamin biosynthetic process"/>
    <property type="evidence" value="ECO:0007669"/>
    <property type="project" value="UniProtKB-UniPathway"/>
</dbReference>
<protein>
    <submittedName>
        <fullName evidence="4">Cobalt-precorrin-6A reductase</fullName>
        <ecNumber evidence="4">1.3.1.106</ecNumber>
    </submittedName>
    <submittedName>
        <fullName evidence="5">Cobalt-precorrin-6x reductase</fullName>
        <ecNumber evidence="5">1.3.1.54</ecNumber>
    </submittedName>
</protein>
<keyword evidence="7" id="KW-1185">Reference proteome</keyword>
<evidence type="ECO:0000256" key="1">
    <source>
        <dbReference type="ARBA" id="ARBA00004953"/>
    </source>
</evidence>
<dbReference type="UniPathway" id="UPA00148"/>
<evidence type="ECO:0000256" key="2">
    <source>
        <dbReference type="ARBA" id="ARBA00022573"/>
    </source>
</evidence>